<feature type="transmembrane region" description="Helical" evidence="8">
    <location>
        <begin position="73"/>
        <end position="93"/>
    </location>
</feature>
<dbReference type="AlphaFoldDB" id="A0A1I3VJI3"/>
<evidence type="ECO:0000256" key="7">
    <source>
        <dbReference type="ARBA" id="ARBA00023136"/>
    </source>
</evidence>
<dbReference type="Proteomes" id="UP000198928">
    <property type="component" value="Unassembled WGS sequence"/>
</dbReference>
<dbReference type="RefSeq" id="WP_245793394.1">
    <property type="nucleotide sequence ID" value="NZ_FOSG01000002.1"/>
</dbReference>
<keyword evidence="5 8" id="KW-1133">Transmembrane helix</keyword>
<evidence type="ECO:0000256" key="8">
    <source>
        <dbReference type="SAM" id="Phobius"/>
    </source>
</evidence>
<feature type="transmembrane region" description="Helical" evidence="8">
    <location>
        <begin position="153"/>
        <end position="173"/>
    </location>
</feature>
<reference evidence="11" key="1">
    <citation type="submission" date="2016-10" db="EMBL/GenBank/DDBJ databases">
        <authorList>
            <person name="Varghese N."/>
            <person name="Submissions S."/>
        </authorList>
    </citation>
    <scope>NUCLEOTIDE SEQUENCE [LARGE SCALE GENOMIC DNA]</scope>
    <source>
        <strain evidence="11">PL19</strain>
    </source>
</reference>
<keyword evidence="6" id="KW-0051">Antiviral defense</keyword>
<proteinExistence type="predicted"/>
<evidence type="ECO:0000256" key="6">
    <source>
        <dbReference type="ARBA" id="ARBA00023118"/>
    </source>
</evidence>
<name>A0A1I3VJI3_9ACTN</name>
<feature type="transmembrane region" description="Helical" evidence="8">
    <location>
        <begin position="41"/>
        <end position="61"/>
    </location>
</feature>
<dbReference type="Pfam" id="PF18967">
    <property type="entry name" value="PycTM"/>
    <property type="match status" value="1"/>
</dbReference>
<evidence type="ECO:0000256" key="4">
    <source>
        <dbReference type="ARBA" id="ARBA00022741"/>
    </source>
</evidence>
<dbReference type="GO" id="GO:0051607">
    <property type="term" value="P:defense response to virus"/>
    <property type="evidence" value="ECO:0007669"/>
    <property type="project" value="UniProtKB-KW"/>
</dbReference>
<dbReference type="InterPro" id="IPR043760">
    <property type="entry name" value="PycTM_dom"/>
</dbReference>
<evidence type="ECO:0000256" key="1">
    <source>
        <dbReference type="ARBA" id="ARBA00004236"/>
    </source>
</evidence>
<gene>
    <name evidence="10" type="ORF">SAMN05192584_102334</name>
</gene>
<keyword evidence="11" id="KW-1185">Reference proteome</keyword>
<evidence type="ECO:0000313" key="10">
    <source>
        <dbReference type="EMBL" id="SFJ94291.1"/>
    </source>
</evidence>
<dbReference type="GO" id="GO:0005886">
    <property type="term" value="C:plasma membrane"/>
    <property type="evidence" value="ECO:0007669"/>
    <property type="project" value="UniProtKB-SubCell"/>
</dbReference>
<sequence>MSTTGEAATGVPPAGQESAVYVTERLLATAREDLARADSKAAVLLSGAFAVPVLLLGGEVWAPSSVTGAMKVLFAAGGALWAVGTALLAWVVMPRTGTARPGPGMTFFKDIVVAPPDTERLVQAITAAARDRVSWLTVQLVDVSLILASKYRWLRWGTCCLATGLMLCGAALAGSG</sequence>
<protein>
    <recommendedName>
        <fullName evidence="9">Pycsar effector protein domain-containing protein</fullName>
    </recommendedName>
</protein>
<comment type="subcellular location">
    <subcellularLocation>
        <location evidence="1">Cell membrane</location>
    </subcellularLocation>
</comment>
<evidence type="ECO:0000259" key="9">
    <source>
        <dbReference type="Pfam" id="PF18967"/>
    </source>
</evidence>
<keyword evidence="3 8" id="KW-0812">Transmembrane</keyword>
<evidence type="ECO:0000256" key="5">
    <source>
        <dbReference type="ARBA" id="ARBA00022989"/>
    </source>
</evidence>
<evidence type="ECO:0000256" key="2">
    <source>
        <dbReference type="ARBA" id="ARBA00022475"/>
    </source>
</evidence>
<dbReference type="GO" id="GO:0000166">
    <property type="term" value="F:nucleotide binding"/>
    <property type="evidence" value="ECO:0007669"/>
    <property type="project" value="UniProtKB-KW"/>
</dbReference>
<keyword evidence="7 8" id="KW-0472">Membrane</keyword>
<keyword evidence="4" id="KW-0547">Nucleotide-binding</keyword>
<keyword evidence="2" id="KW-1003">Cell membrane</keyword>
<dbReference type="EMBL" id="FOSG01000002">
    <property type="protein sequence ID" value="SFJ94291.1"/>
    <property type="molecule type" value="Genomic_DNA"/>
</dbReference>
<organism evidence="10 11">
    <name type="scientific">Streptomyces pini</name>
    <dbReference type="NCBI Taxonomy" id="1520580"/>
    <lineage>
        <taxon>Bacteria</taxon>
        <taxon>Bacillati</taxon>
        <taxon>Actinomycetota</taxon>
        <taxon>Actinomycetes</taxon>
        <taxon>Kitasatosporales</taxon>
        <taxon>Streptomycetaceae</taxon>
        <taxon>Streptomyces</taxon>
    </lineage>
</organism>
<feature type="domain" description="Pycsar effector protein" evidence="9">
    <location>
        <begin position="24"/>
        <end position="172"/>
    </location>
</feature>
<accession>A0A1I3VJI3</accession>
<evidence type="ECO:0000313" key="11">
    <source>
        <dbReference type="Proteomes" id="UP000198928"/>
    </source>
</evidence>
<evidence type="ECO:0000256" key="3">
    <source>
        <dbReference type="ARBA" id="ARBA00022692"/>
    </source>
</evidence>